<dbReference type="InterPro" id="IPR000719">
    <property type="entry name" value="Prot_kinase_dom"/>
</dbReference>
<dbReference type="SUPFAM" id="SSF56112">
    <property type="entry name" value="Protein kinase-like (PK-like)"/>
    <property type="match status" value="1"/>
</dbReference>
<keyword evidence="2" id="KW-0723">Serine/threonine-protein kinase</keyword>
<protein>
    <recommendedName>
        <fullName evidence="1">non-specific serine/threonine protein kinase</fullName>
        <ecNumber evidence="1">2.7.11.1</ecNumber>
    </recommendedName>
</protein>
<feature type="compositionally biased region" description="Polar residues" evidence="9">
    <location>
        <begin position="89"/>
        <end position="103"/>
    </location>
</feature>
<evidence type="ECO:0000256" key="9">
    <source>
        <dbReference type="SAM" id="MobiDB-lite"/>
    </source>
</evidence>
<feature type="compositionally biased region" description="Low complexity" evidence="9">
    <location>
        <begin position="17"/>
        <end position="29"/>
    </location>
</feature>
<comment type="catalytic activity">
    <reaction evidence="7">
        <text>L-threonyl-[protein] + ATP = O-phospho-L-threonyl-[protein] + ADP + H(+)</text>
        <dbReference type="Rhea" id="RHEA:46608"/>
        <dbReference type="Rhea" id="RHEA-COMP:11060"/>
        <dbReference type="Rhea" id="RHEA-COMP:11605"/>
        <dbReference type="ChEBI" id="CHEBI:15378"/>
        <dbReference type="ChEBI" id="CHEBI:30013"/>
        <dbReference type="ChEBI" id="CHEBI:30616"/>
        <dbReference type="ChEBI" id="CHEBI:61977"/>
        <dbReference type="ChEBI" id="CHEBI:456216"/>
        <dbReference type="EC" id="2.7.11.1"/>
    </reaction>
</comment>
<keyword evidence="5" id="KW-0418">Kinase</keyword>
<keyword evidence="3" id="KW-0808">Transferase</keyword>
<accession>A0ABP1PN79</accession>
<sequence>MSKNKKKKMKKKKAKKQAQLLEQQLQQLQEVEEHETPGQDGECEETPTTNQDSMESFSGIGSQGDVKTEVNEIDSEDSEGGAAEHSDSNEAPNKSGNVMSIPKNSSVENIKSFSELAKAIEMHRSKSTGERELVDMVDDGHGKLNLTSLASTSSTMRRLTLGPDPKVAGRPDPVKEVCDINIKIADLGNACWVDRHFTELIQTRPYRCVEVLLGAGYGPPADIWSTACLAFELATGNYLFEPEAGEDYSTDEDHIAQIIELLGSIPSQIAFSGKYSNNFFDRKGQFRHTTRLIPWGLVDMLSEKYEWPEDDAKEFADFLTPMLQLDPTRRATAGQCLKHKWLNS</sequence>
<gene>
    <name evidence="11" type="ORF">ODALV1_LOCUS1883</name>
</gene>
<evidence type="ECO:0000256" key="6">
    <source>
        <dbReference type="ARBA" id="ARBA00022840"/>
    </source>
</evidence>
<comment type="caution">
    <text evidence="11">The sequence shown here is derived from an EMBL/GenBank/DDBJ whole genome shotgun (WGS) entry which is preliminary data.</text>
</comment>
<evidence type="ECO:0000256" key="1">
    <source>
        <dbReference type="ARBA" id="ARBA00012513"/>
    </source>
</evidence>
<keyword evidence="6" id="KW-0067">ATP-binding</keyword>
<dbReference type="Proteomes" id="UP001642540">
    <property type="component" value="Unassembled WGS sequence"/>
</dbReference>
<dbReference type="EMBL" id="CAXLJM020000006">
    <property type="protein sequence ID" value="CAL8071792.1"/>
    <property type="molecule type" value="Genomic_DNA"/>
</dbReference>
<dbReference type="InterPro" id="IPR011009">
    <property type="entry name" value="Kinase-like_dom_sf"/>
</dbReference>
<evidence type="ECO:0000259" key="10">
    <source>
        <dbReference type="PROSITE" id="PS50011"/>
    </source>
</evidence>
<dbReference type="InterPro" id="IPR051334">
    <property type="entry name" value="SRPK"/>
</dbReference>
<name>A0ABP1PN79_9HEXA</name>
<keyword evidence="12" id="KW-1185">Reference proteome</keyword>
<dbReference type="SMART" id="SM00220">
    <property type="entry name" value="S_TKc"/>
    <property type="match status" value="1"/>
</dbReference>
<feature type="region of interest" description="Disordered" evidence="9">
    <location>
        <begin position="1"/>
        <end position="103"/>
    </location>
</feature>
<evidence type="ECO:0000256" key="8">
    <source>
        <dbReference type="ARBA" id="ARBA00048679"/>
    </source>
</evidence>
<evidence type="ECO:0000313" key="11">
    <source>
        <dbReference type="EMBL" id="CAL8071792.1"/>
    </source>
</evidence>
<evidence type="ECO:0000313" key="12">
    <source>
        <dbReference type="Proteomes" id="UP001642540"/>
    </source>
</evidence>
<feature type="domain" description="Protein kinase" evidence="10">
    <location>
        <begin position="1"/>
        <end position="342"/>
    </location>
</feature>
<dbReference type="EC" id="2.7.11.1" evidence="1"/>
<dbReference type="Gene3D" id="1.10.510.10">
    <property type="entry name" value="Transferase(Phosphotransferase) domain 1"/>
    <property type="match status" value="1"/>
</dbReference>
<dbReference type="Pfam" id="PF00069">
    <property type="entry name" value="Pkinase"/>
    <property type="match status" value="1"/>
</dbReference>
<dbReference type="PROSITE" id="PS50011">
    <property type="entry name" value="PROTEIN_KINASE_DOM"/>
    <property type="match status" value="1"/>
</dbReference>
<evidence type="ECO:0000256" key="7">
    <source>
        <dbReference type="ARBA" id="ARBA00047899"/>
    </source>
</evidence>
<dbReference type="PANTHER" id="PTHR47634">
    <property type="entry name" value="PROTEIN KINASE DOMAIN-CONTAINING PROTEIN-RELATED"/>
    <property type="match status" value="1"/>
</dbReference>
<keyword evidence="4" id="KW-0547">Nucleotide-binding</keyword>
<evidence type="ECO:0000256" key="4">
    <source>
        <dbReference type="ARBA" id="ARBA00022741"/>
    </source>
</evidence>
<evidence type="ECO:0000256" key="3">
    <source>
        <dbReference type="ARBA" id="ARBA00022679"/>
    </source>
</evidence>
<comment type="catalytic activity">
    <reaction evidence="8">
        <text>L-seryl-[protein] + ATP = O-phospho-L-seryl-[protein] + ADP + H(+)</text>
        <dbReference type="Rhea" id="RHEA:17989"/>
        <dbReference type="Rhea" id="RHEA-COMP:9863"/>
        <dbReference type="Rhea" id="RHEA-COMP:11604"/>
        <dbReference type="ChEBI" id="CHEBI:15378"/>
        <dbReference type="ChEBI" id="CHEBI:29999"/>
        <dbReference type="ChEBI" id="CHEBI:30616"/>
        <dbReference type="ChEBI" id="CHEBI:83421"/>
        <dbReference type="ChEBI" id="CHEBI:456216"/>
        <dbReference type="EC" id="2.7.11.1"/>
    </reaction>
</comment>
<dbReference type="PANTHER" id="PTHR47634:SF9">
    <property type="entry name" value="PROTEIN KINASE DOMAIN-CONTAINING PROTEIN-RELATED"/>
    <property type="match status" value="1"/>
</dbReference>
<feature type="compositionally biased region" description="Polar residues" evidence="9">
    <location>
        <begin position="46"/>
        <end position="60"/>
    </location>
</feature>
<reference evidence="11 12" key="1">
    <citation type="submission" date="2024-08" db="EMBL/GenBank/DDBJ databases">
        <authorList>
            <person name="Cucini C."/>
            <person name="Frati F."/>
        </authorList>
    </citation>
    <scope>NUCLEOTIDE SEQUENCE [LARGE SCALE GENOMIC DNA]</scope>
</reference>
<proteinExistence type="predicted"/>
<organism evidence="11 12">
    <name type="scientific">Orchesella dallaii</name>
    <dbReference type="NCBI Taxonomy" id="48710"/>
    <lineage>
        <taxon>Eukaryota</taxon>
        <taxon>Metazoa</taxon>
        <taxon>Ecdysozoa</taxon>
        <taxon>Arthropoda</taxon>
        <taxon>Hexapoda</taxon>
        <taxon>Collembola</taxon>
        <taxon>Entomobryomorpha</taxon>
        <taxon>Entomobryoidea</taxon>
        <taxon>Orchesellidae</taxon>
        <taxon>Orchesellinae</taxon>
        <taxon>Orchesella</taxon>
    </lineage>
</organism>
<evidence type="ECO:0000256" key="5">
    <source>
        <dbReference type="ARBA" id="ARBA00022777"/>
    </source>
</evidence>
<evidence type="ECO:0000256" key="2">
    <source>
        <dbReference type="ARBA" id="ARBA00022527"/>
    </source>
</evidence>
<feature type="compositionally biased region" description="Basic residues" evidence="9">
    <location>
        <begin position="1"/>
        <end position="16"/>
    </location>
</feature>